<reference evidence="2 3" key="1">
    <citation type="submission" date="2024-01" db="EMBL/GenBank/DDBJ databases">
        <title>The genomes of 5 underutilized Papilionoideae crops provide insights into root nodulation and disease resistanc.</title>
        <authorList>
            <person name="Jiang F."/>
        </authorList>
    </citation>
    <scope>NUCLEOTIDE SEQUENCE [LARGE SCALE GENOMIC DNA]</scope>
    <source>
        <strain evidence="2">DUOXIRENSHENG_FW03</strain>
        <tissue evidence="2">Leaves</tissue>
    </source>
</reference>
<feature type="transmembrane region" description="Helical" evidence="1">
    <location>
        <begin position="28"/>
        <end position="46"/>
    </location>
</feature>
<dbReference type="AlphaFoldDB" id="A0AAN9S8U4"/>
<keyword evidence="3" id="KW-1185">Reference proteome</keyword>
<sequence length="145" mass="16425">MVNGLFCTQDKIYCNVRMRSKIKFFQHFSSYFLIVNFLYFLVNLIFKVLQVMQFSFCNFDPASLVSRALDMETFTLSVLSSSTIETDCGPLSPLYGSGCEINKSCSSILKAQFTTAFTTSLYLPSTKPEDAICSLKEIPCQHSRQ</sequence>
<evidence type="ECO:0000313" key="2">
    <source>
        <dbReference type="EMBL" id="KAK7391421.1"/>
    </source>
</evidence>
<organism evidence="2 3">
    <name type="scientific">Psophocarpus tetragonolobus</name>
    <name type="common">Winged bean</name>
    <name type="synonym">Dolichos tetragonolobus</name>
    <dbReference type="NCBI Taxonomy" id="3891"/>
    <lineage>
        <taxon>Eukaryota</taxon>
        <taxon>Viridiplantae</taxon>
        <taxon>Streptophyta</taxon>
        <taxon>Embryophyta</taxon>
        <taxon>Tracheophyta</taxon>
        <taxon>Spermatophyta</taxon>
        <taxon>Magnoliopsida</taxon>
        <taxon>eudicotyledons</taxon>
        <taxon>Gunneridae</taxon>
        <taxon>Pentapetalae</taxon>
        <taxon>rosids</taxon>
        <taxon>fabids</taxon>
        <taxon>Fabales</taxon>
        <taxon>Fabaceae</taxon>
        <taxon>Papilionoideae</taxon>
        <taxon>50 kb inversion clade</taxon>
        <taxon>NPAAA clade</taxon>
        <taxon>indigoferoid/millettioid clade</taxon>
        <taxon>Phaseoleae</taxon>
        <taxon>Psophocarpus</taxon>
    </lineage>
</organism>
<evidence type="ECO:0000256" key="1">
    <source>
        <dbReference type="SAM" id="Phobius"/>
    </source>
</evidence>
<accession>A0AAN9S8U4</accession>
<evidence type="ECO:0000313" key="3">
    <source>
        <dbReference type="Proteomes" id="UP001386955"/>
    </source>
</evidence>
<keyword evidence="1" id="KW-0472">Membrane</keyword>
<keyword evidence="1" id="KW-1133">Transmembrane helix</keyword>
<protein>
    <submittedName>
        <fullName evidence="2">Uncharacterized protein</fullName>
    </submittedName>
</protein>
<dbReference type="Proteomes" id="UP001386955">
    <property type="component" value="Unassembled WGS sequence"/>
</dbReference>
<name>A0AAN9S8U4_PSOTE</name>
<proteinExistence type="predicted"/>
<keyword evidence="1" id="KW-0812">Transmembrane</keyword>
<gene>
    <name evidence="2" type="ORF">VNO78_19837</name>
</gene>
<dbReference type="EMBL" id="JAYMYS010000005">
    <property type="protein sequence ID" value="KAK7391421.1"/>
    <property type="molecule type" value="Genomic_DNA"/>
</dbReference>
<comment type="caution">
    <text evidence="2">The sequence shown here is derived from an EMBL/GenBank/DDBJ whole genome shotgun (WGS) entry which is preliminary data.</text>
</comment>